<keyword evidence="4" id="KW-1185">Reference proteome</keyword>
<dbReference type="Proteomes" id="UP001497457">
    <property type="component" value="Unassembled WGS sequence"/>
</dbReference>
<keyword evidence="2" id="KW-0732">Signal</keyword>
<sequence length="204" mass="21670">MRCAGLLLALLLSLSALSVSTAEAHKELLGDSAVLLTGRRWLRGRKMMAALGGHGDAAKKDEAVEGKGAKSTGANTVHVHEEEKTVEVTVVGLSGEGAGRQSGGKHRFAGLVPFSADYRTPRTHPPRNNSNQAADAPAEAVHDSGKTSKELSATHAMFQEPRKGDTAAVVPEILGMDYNYKLDAARHHRPINNDVPLDDLAKKP</sequence>
<evidence type="ECO:0000256" key="1">
    <source>
        <dbReference type="SAM" id="MobiDB-lite"/>
    </source>
</evidence>
<protein>
    <submittedName>
        <fullName evidence="3">Uncharacterized protein</fullName>
    </submittedName>
</protein>
<evidence type="ECO:0000256" key="2">
    <source>
        <dbReference type="SAM" id="SignalP"/>
    </source>
</evidence>
<comment type="caution">
    <text evidence="3">The sequence shown here is derived from an EMBL/GenBank/DDBJ whole genome shotgun (WGS) entry which is preliminary data.</text>
</comment>
<evidence type="ECO:0000313" key="3">
    <source>
        <dbReference type="EMBL" id="CAM0146280.1"/>
    </source>
</evidence>
<feature type="signal peptide" evidence="2">
    <location>
        <begin position="1"/>
        <end position="24"/>
    </location>
</feature>
<name>A0ABC9GUG8_9POAL</name>
<gene>
    <name evidence="3" type="ORF">URODEC1_LOCUS119888</name>
</gene>
<reference evidence="3 4" key="1">
    <citation type="submission" date="2024-10" db="EMBL/GenBank/DDBJ databases">
        <authorList>
            <person name="Ryan C."/>
        </authorList>
    </citation>
    <scope>NUCLEOTIDE SEQUENCE [LARGE SCALE GENOMIC DNA]</scope>
</reference>
<accession>A0ABC9GUG8</accession>
<proteinExistence type="predicted"/>
<feature type="region of interest" description="Disordered" evidence="1">
    <location>
        <begin position="118"/>
        <end position="149"/>
    </location>
</feature>
<evidence type="ECO:0000313" key="4">
    <source>
        <dbReference type="Proteomes" id="UP001497457"/>
    </source>
</evidence>
<dbReference type="EMBL" id="CAXIPR030000551">
    <property type="protein sequence ID" value="CAM0146280.1"/>
    <property type="molecule type" value="Genomic_DNA"/>
</dbReference>
<organism evidence="3 4">
    <name type="scientific">Urochloa decumbens</name>
    <dbReference type="NCBI Taxonomy" id="240449"/>
    <lineage>
        <taxon>Eukaryota</taxon>
        <taxon>Viridiplantae</taxon>
        <taxon>Streptophyta</taxon>
        <taxon>Embryophyta</taxon>
        <taxon>Tracheophyta</taxon>
        <taxon>Spermatophyta</taxon>
        <taxon>Magnoliopsida</taxon>
        <taxon>Liliopsida</taxon>
        <taxon>Poales</taxon>
        <taxon>Poaceae</taxon>
        <taxon>PACMAD clade</taxon>
        <taxon>Panicoideae</taxon>
        <taxon>Panicodae</taxon>
        <taxon>Paniceae</taxon>
        <taxon>Melinidinae</taxon>
        <taxon>Urochloa</taxon>
    </lineage>
</organism>
<dbReference type="InterPro" id="IPR038804">
    <property type="entry name" value="RGF3"/>
</dbReference>
<feature type="chain" id="PRO_5044758823" evidence="2">
    <location>
        <begin position="25"/>
        <end position="204"/>
    </location>
</feature>
<dbReference type="AlphaFoldDB" id="A0ABC9GUG8"/>
<dbReference type="PANTHER" id="PTHR36313:SF7">
    <property type="entry name" value="OS09G0474600 PROTEIN"/>
    <property type="match status" value="1"/>
</dbReference>
<dbReference type="PANTHER" id="PTHR36313">
    <property type="entry name" value="ROOT MERISTEM GROWTH FACTOR 2"/>
    <property type="match status" value="1"/>
</dbReference>
<feature type="compositionally biased region" description="Basic and acidic residues" evidence="1">
    <location>
        <begin position="140"/>
        <end position="149"/>
    </location>
</feature>